<dbReference type="PANTHER" id="PTHR42673:SF21">
    <property type="entry name" value="GLUTATHIONE S-TRANSFERASE YFCF"/>
    <property type="match status" value="1"/>
</dbReference>
<dbReference type="InterPro" id="IPR034330">
    <property type="entry name" value="GST_Zeta_C"/>
</dbReference>
<comment type="similarity">
    <text evidence="1">Belongs to the GST superfamily. Zeta family.</text>
</comment>
<dbReference type="InterPro" id="IPR036249">
    <property type="entry name" value="Thioredoxin-like_sf"/>
</dbReference>
<sequence length="220" mass="23607">MTAKLYSYFRSSAAYRVRIALGLKGLDWQTVPVHLLQGGGQQHSAGYRATNPQALVPALQLDEGEGAAVLTQSLAIIEYLEETRGGAPLLPPDALGRARVRALAQSIACDLHPLNNLRVLAYLKHTLGVDDEAKNAWYAHWVALGLSALEQSLATSSATGRYCHGDTPGLADCCLVPQVYNARRFNCPLDGYPTIARIVAACDELPAFEAAAPERQPDAA</sequence>
<dbReference type="GO" id="GO:0006559">
    <property type="term" value="P:L-phenylalanine catabolic process"/>
    <property type="evidence" value="ECO:0007669"/>
    <property type="project" value="TreeGrafter"/>
</dbReference>
<evidence type="ECO:0000256" key="1">
    <source>
        <dbReference type="ARBA" id="ARBA00010007"/>
    </source>
</evidence>
<keyword evidence="4" id="KW-0413">Isomerase</keyword>
<dbReference type="Gene3D" id="1.20.1050.10">
    <property type="match status" value="1"/>
</dbReference>
<dbReference type="InterPro" id="IPR036282">
    <property type="entry name" value="Glutathione-S-Trfase_C_sf"/>
</dbReference>
<dbReference type="InterPro" id="IPR010987">
    <property type="entry name" value="Glutathione-S-Trfase_C-like"/>
</dbReference>
<dbReference type="KEGG" id="melm:C7H73_10915"/>
<dbReference type="InterPro" id="IPR040079">
    <property type="entry name" value="Glutathione_S-Trfase"/>
</dbReference>
<dbReference type="EMBL" id="CP027792">
    <property type="protein sequence ID" value="AVP58125.1"/>
    <property type="molecule type" value="Genomic_DNA"/>
</dbReference>
<dbReference type="GO" id="GO:0005737">
    <property type="term" value="C:cytoplasm"/>
    <property type="evidence" value="ECO:0007669"/>
    <property type="project" value="InterPro"/>
</dbReference>
<dbReference type="GO" id="GO:0016034">
    <property type="term" value="F:maleylacetoacetate isomerase activity"/>
    <property type="evidence" value="ECO:0007669"/>
    <property type="project" value="TreeGrafter"/>
</dbReference>
<dbReference type="Pfam" id="PF13417">
    <property type="entry name" value="GST_N_3"/>
    <property type="match status" value="1"/>
</dbReference>
<accession>A0A2P1NM42</accession>
<dbReference type="InterPro" id="IPR005955">
    <property type="entry name" value="GST_Zeta"/>
</dbReference>
<dbReference type="PANTHER" id="PTHR42673">
    <property type="entry name" value="MALEYLACETOACETATE ISOMERASE"/>
    <property type="match status" value="1"/>
</dbReference>
<dbReference type="CDD" id="cd03042">
    <property type="entry name" value="GST_N_Zeta"/>
    <property type="match status" value="1"/>
</dbReference>
<dbReference type="SFLD" id="SFLDG00358">
    <property type="entry name" value="Main_(cytGST)"/>
    <property type="match status" value="1"/>
</dbReference>
<name>A0A2P1NM42_9BURK</name>
<feature type="domain" description="GST C-terminal" evidence="3">
    <location>
        <begin position="93"/>
        <end position="220"/>
    </location>
</feature>
<evidence type="ECO:0000313" key="5">
    <source>
        <dbReference type="Proteomes" id="UP000241829"/>
    </source>
</evidence>
<dbReference type="GO" id="GO:0006749">
    <property type="term" value="P:glutathione metabolic process"/>
    <property type="evidence" value="ECO:0007669"/>
    <property type="project" value="TreeGrafter"/>
</dbReference>
<dbReference type="AlphaFoldDB" id="A0A2P1NM42"/>
<dbReference type="PROSITE" id="PS50404">
    <property type="entry name" value="GST_NTER"/>
    <property type="match status" value="1"/>
</dbReference>
<protein>
    <submittedName>
        <fullName evidence="4">Maleylacetoacetate isomerase</fullName>
    </submittedName>
</protein>
<dbReference type="SFLD" id="SFLDS00019">
    <property type="entry name" value="Glutathione_Transferase_(cytos"/>
    <property type="match status" value="1"/>
</dbReference>
<dbReference type="Proteomes" id="UP000241829">
    <property type="component" value="Chromosome"/>
</dbReference>
<feature type="domain" description="GST N-terminal" evidence="2">
    <location>
        <begin position="1"/>
        <end position="88"/>
    </location>
</feature>
<dbReference type="SUPFAM" id="SSF47616">
    <property type="entry name" value="GST C-terminal domain-like"/>
    <property type="match status" value="1"/>
</dbReference>
<dbReference type="Gene3D" id="3.40.30.10">
    <property type="entry name" value="Glutaredoxin"/>
    <property type="match status" value="1"/>
</dbReference>
<proteinExistence type="inferred from homology"/>
<dbReference type="SUPFAM" id="SSF52833">
    <property type="entry name" value="Thioredoxin-like"/>
    <property type="match status" value="1"/>
</dbReference>
<dbReference type="OrthoDB" id="509852at2"/>
<dbReference type="RefSeq" id="WP_106846678.1">
    <property type="nucleotide sequence ID" value="NZ_CP027792.1"/>
</dbReference>
<reference evidence="5" key="1">
    <citation type="submission" date="2018-03" db="EMBL/GenBank/DDBJ databases">
        <title>Genome sequencing of Melaminivora sp. strain SC2-7.</title>
        <authorList>
            <person name="Kim S.-J."/>
            <person name="Heo J."/>
            <person name="Ahn J.-H."/>
            <person name="Kwon S.-W."/>
        </authorList>
    </citation>
    <scope>NUCLEOTIDE SEQUENCE [LARGE SCALE GENOMIC DNA]</scope>
    <source>
        <strain evidence="5">SC2-7</strain>
    </source>
</reference>
<evidence type="ECO:0000313" key="4">
    <source>
        <dbReference type="EMBL" id="AVP58125.1"/>
    </source>
</evidence>
<dbReference type="PROSITE" id="PS50405">
    <property type="entry name" value="GST_CTER"/>
    <property type="match status" value="1"/>
</dbReference>
<dbReference type="FunFam" id="1.20.1050.10:FF:000017">
    <property type="entry name" value="Maleylacetoacetate isomerase"/>
    <property type="match status" value="1"/>
</dbReference>
<keyword evidence="5" id="KW-1185">Reference proteome</keyword>
<evidence type="ECO:0000259" key="2">
    <source>
        <dbReference type="PROSITE" id="PS50404"/>
    </source>
</evidence>
<organism evidence="4 5">
    <name type="scientific">Pulveribacter suum</name>
    <dbReference type="NCBI Taxonomy" id="2116657"/>
    <lineage>
        <taxon>Bacteria</taxon>
        <taxon>Pseudomonadati</taxon>
        <taxon>Pseudomonadota</taxon>
        <taxon>Betaproteobacteria</taxon>
        <taxon>Burkholderiales</taxon>
        <taxon>Comamonadaceae</taxon>
        <taxon>Pulveribacter</taxon>
    </lineage>
</organism>
<dbReference type="InterPro" id="IPR034333">
    <property type="entry name" value="GST_Zeta_N"/>
</dbReference>
<gene>
    <name evidence="4" type="primary">maiA</name>
    <name evidence="4" type="ORF">C7H73_10915</name>
</gene>
<evidence type="ECO:0000259" key="3">
    <source>
        <dbReference type="PROSITE" id="PS50405"/>
    </source>
</evidence>
<dbReference type="CDD" id="cd03191">
    <property type="entry name" value="GST_C_Zeta"/>
    <property type="match status" value="1"/>
</dbReference>
<dbReference type="InterPro" id="IPR004045">
    <property type="entry name" value="Glutathione_S-Trfase_N"/>
</dbReference>
<dbReference type="GO" id="GO:0004364">
    <property type="term" value="F:glutathione transferase activity"/>
    <property type="evidence" value="ECO:0007669"/>
    <property type="project" value="TreeGrafter"/>
</dbReference>
<dbReference type="NCBIfam" id="TIGR01262">
    <property type="entry name" value="maiA"/>
    <property type="match status" value="1"/>
</dbReference>